<dbReference type="Pfam" id="PF02525">
    <property type="entry name" value="Flavodoxin_2"/>
    <property type="match status" value="1"/>
</dbReference>
<sequence>MRVLWVFAHPEPRSLTAQLRTVGIAALREAGHEVIESDLYAMNWNPVVTASDFAHDGVERLDVAHESESALRAGRLAADIRAEHEKLAWADTVVLHFPLWWYGMPAIMKGWLDRVMVQGYAYGVRDPESGRTRRYGDGGLAGKRATAVVSVGAHAGLGPRGIHGDLTEVLFPLLHGTFFYTGMDVVEPVIIPGTNRVSDERFATITADLRTRLLALPTTAPIPYRHQDSGDYDADWNLRPPHLPGRSGLGIHRHDDESPWAAQVR</sequence>
<dbReference type="GO" id="GO:0005829">
    <property type="term" value="C:cytosol"/>
    <property type="evidence" value="ECO:0007669"/>
    <property type="project" value="TreeGrafter"/>
</dbReference>
<dbReference type="PANTHER" id="PTHR10204">
    <property type="entry name" value="NAD P H OXIDOREDUCTASE-RELATED"/>
    <property type="match status" value="1"/>
</dbReference>
<feature type="domain" description="Flavodoxin-like fold" evidence="4">
    <location>
        <begin position="1"/>
        <end position="206"/>
    </location>
</feature>
<evidence type="ECO:0000256" key="2">
    <source>
        <dbReference type="ARBA" id="ARBA00023002"/>
    </source>
</evidence>
<comment type="caution">
    <text evidence="5">The sequence shown here is derived from an EMBL/GenBank/DDBJ whole genome shotgun (WGS) entry which is preliminary data.</text>
</comment>
<evidence type="ECO:0000256" key="3">
    <source>
        <dbReference type="SAM" id="MobiDB-lite"/>
    </source>
</evidence>
<reference evidence="5 6" key="1">
    <citation type="submission" date="2018-05" db="EMBL/GenBank/DDBJ databases">
        <title>Genomic Encyclopedia of Type Strains, Phase IV (KMG-IV): sequencing the most valuable type-strain genomes for metagenomic binning, comparative biology and taxonomic classification.</title>
        <authorList>
            <person name="Goeker M."/>
        </authorList>
    </citation>
    <scope>NUCLEOTIDE SEQUENCE [LARGE SCALE GENOMIC DNA]</scope>
    <source>
        <strain evidence="5 6">DSM 44717</strain>
    </source>
</reference>
<gene>
    <name evidence="5" type="ORF">DFR69_1035</name>
</gene>
<evidence type="ECO:0000259" key="4">
    <source>
        <dbReference type="Pfam" id="PF02525"/>
    </source>
</evidence>
<dbReference type="GO" id="GO:0003955">
    <property type="term" value="F:NAD(P)H dehydrogenase (quinone) activity"/>
    <property type="evidence" value="ECO:0007669"/>
    <property type="project" value="TreeGrafter"/>
</dbReference>
<comment type="similarity">
    <text evidence="1">Belongs to the NAD(P)H dehydrogenase (quinone) family.</text>
</comment>
<dbReference type="RefSeq" id="WP_110036917.1">
    <property type="nucleotide sequence ID" value="NZ_QGTL01000003.1"/>
</dbReference>
<evidence type="ECO:0000313" key="6">
    <source>
        <dbReference type="Proteomes" id="UP000246410"/>
    </source>
</evidence>
<dbReference type="InterPro" id="IPR003680">
    <property type="entry name" value="Flavodoxin_fold"/>
</dbReference>
<evidence type="ECO:0000313" key="5">
    <source>
        <dbReference type="EMBL" id="PWV77409.1"/>
    </source>
</evidence>
<dbReference type="PANTHER" id="PTHR10204:SF34">
    <property type="entry name" value="NAD(P)H DEHYDROGENASE [QUINONE] 1 ISOFORM 1"/>
    <property type="match status" value="1"/>
</dbReference>
<dbReference type="AlphaFoldDB" id="A0A317NQ05"/>
<name>A0A317NQ05_9NOCA</name>
<proteinExistence type="inferred from homology"/>
<dbReference type="InterPro" id="IPR029039">
    <property type="entry name" value="Flavoprotein-like_sf"/>
</dbReference>
<dbReference type="InterPro" id="IPR051545">
    <property type="entry name" value="NAD(P)H_dehydrogenase_qn"/>
</dbReference>
<keyword evidence="6" id="KW-1185">Reference proteome</keyword>
<feature type="region of interest" description="Disordered" evidence="3">
    <location>
        <begin position="245"/>
        <end position="265"/>
    </location>
</feature>
<protein>
    <submittedName>
        <fullName evidence="5">NAD(P)H dehydrogenase (Quinone)</fullName>
    </submittedName>
</protein>
<dbReference type="EMBL" id="QGTL01000003">
    <property type="protein sequence ID" value="PWV77409.1"/>
    <property type="molecule type" value="Genomic_DNA"/>
</dbReference>
<evidence type="ECO:0000256" key="1">
    <source>
        <dbReference type="ARBA" id="ARBA00006252"/>
    </source>
</evidence>
<dbReference type="SUPFAM" id="SSF52218">
    <property type="entry name" value="Flavoproteins"/>
    <property type="match status" value="1"/>
</dbReference>
<keyword evidence="2" id="KW-0560">Oxidoreductase</keyword>
<organism evidence="5 6">
    <name type="scientific">Nocardia neocaledoniensis</name>
    <dbReference type="NCBI Taxonomy" id="236511"/>
    <lineage>
        <taxon>Bacteria</taxon>
        <taxon>Bacillati</taxon>
        <taxon>Actinomycetota</taxon>
        <taxon>Actinomycetes</taxon>
        <taxon>Mycobacteriales</taxon>
        <taxon>Nocardiaceae</taxon>
        <taxon>Nocardia</taxon>
    </lineage>
</organism>
<dbReference type="Proteomes" id="UP000246410">
    <property type="component" value="Unassembled WGS sequence"/>
</dbReference>
<accession>A0A317NQ05</accession>
<dbReference type="Gene3D" id="3.40.50.360">
    <property type="match status" value="1"/>
</dbReference>